<evidence type="ECO:0000259" key="4">
    <source>
        <dbReference type="PROSITE" id="PS50043"/>
    </source>
</evidence>
<dbReference type="OrthoDB" id="1727128at2"/>
<dbReference type="InterPro" id="IPR016032">
    <property type="entry name" value="Sig_transdc_resp-reg_C-effctor"/>
</dbReference>
<evidence type="ECO:0000256" key="1">
    <source>
        <dbReference type="ARBA" id="ARBA00023015"/>
    </source>
</evidence>
<dbReference type="Gene3D" id="1.10.10.10">
    <property type="entry name" value="Winged helix-like DNA-binding domain superfamily/Winged helix DNA-binding domain"/>
    <property type="match status" value="1"/>
</dbReference>
<name>A0A085ZXP1_9FLAO</name>
<evidence type="ECO:0000313" key="5">
    <source>
        <dbReference type="EMBL" id="KFF09205.1"/>
    </source>
</evidence>
<protein>
    <submittedName>
        <fullName evidence="5">LuxR family transcriptional regulator</fullName>
    </submittedName>
</protein>
<gene>
    <name evidence="5" type="ORF">IX38_01445</name>
</gene>
<dbReference type="PROSITE" id="PS50043">
    <property type="entry name" value="HTH_LUXR_2"/>
    <property type="match status" value="1"/>
</dbReference>
<dbReference type="GO" id="GO:0003677">
    <property type="term" value="F:DNA binding"/>
    <property type="evidence" value="ECO:0007669"/>
    <property type="project" value="UniProtKB-KW"/>
</dbReference>
<reference evidence="5 6" key="1">
    <citation type="submission" date="2014-07" db="EMBL/GenBank/DDBJ databases">
        <title>Genome of Chryseobacterium luteum DSM 18605.</title>
        <authorList>
            <person name="Stropko S.J."/>
            <person name="Pipes S.E."/>
            <person name="Newman J.D."/>
        </authorList>
    </citation>
    <scope>NUCLEOTIDE SEQUENCE [LARGE SCALE GENOMIC DNA]</scope>
    <source>
        <strain evidence="5 6">DSM 18605</strain>
    </source>
</reference>
<dbReference type="CDD" id="cd06170">
    <property type="entry name" value="LuxR_C_like"/>
    <property type="match status" value="1"/>
</dbReference>
<sequence>MSDIDKFFSEKNTVHNLSQNELLQTFDYLESVKAFSRITYKSVYIIDYQKKTFEYVSDNPLFLCGHSPGEVQQLGYAFYFKHVKPDDLELLLRINEVGFNFYENIPVEERKKHIISYDFHLVKDSKKNILINHKLTPLFLTNEGKIWKAMCIVSLSQNNKSGNIEILKDGSDEIWKFNLSQNEWVKSTKIKLTERETEILFLYAQGLTINEIAEKIYLTPDTVKFHRRKLFDKINVQNITEALSYATNNKLL</sequence>
<dbReference type="Gene3D" id="3.30.450.20">
    <property type="entry name" value="PAS domain"/>
    <property type="match status" value="1"/>
</dbReference>
<dbReference type="InterPro" id="IPR000792">
    <property type="entry name" value="Tscrpt_reg_LuxR_C"/>
</dbReference>
<comment type="caution">
    <text evidence="5">The sequence shown here is derived from an EMBL/GenBank/DDBJ whole genome shotgun (WGS) entry which is preliminary data.</text>
</comment>
<keyword evidence="2" id="KW-0238">DNA-binding</keyword>
<proteinExistence type="predicted"/>
<organism evidence="5 6">
    <name type="scientific">Chryseobacterium luteum</name>
    <dbReference type="NCBI Taxonomy" id="421531"/>
    <lineage>
        <taxon>Bacteria</taxon>
        <taxon>Pseudomonadati</taxon>
        <taxon>Bacteroidota</taxon>
        <taxon>Flavobacteriia</taxon>
        <taxon>Flavobacteriales</taxon>
        <taxon>Weeksellaceae</taxon>
        <taxon>Chryseobacterium group</taxon>
        <taxon>Chryseobacterium</taxon>
    </lineage>
</organism>
<dbReference type="eggNOG" id="COG2197">
    <property type="taxonomic scope" value="Bacteria"/>
</dbReference>
<dbReference type="SMART" id="SM00421">
    <property type="entry name" value="HTH_LUXR"/>
    <property type="match status" value="1"/>
</dbReference>
<keyword evidence="6" id="KW-1185">Reference proteome</keyword>
<keyword evidence="1" id="KW-0805">Transcription regulation</keyword>
<dbReference type="InterPro" id="IPR036388">
    <property type="entry name" value="WH-like_DNA-bd_sf"/>
</dbReference>
<dbReference type="AlphaFoldDB" id="A0A085ZXP1"/>
<dbReference type="Proteomes" id="UP000028703">
    <property type="component" value="Unassembled WGS sequence"/>
</dbReference>
<accession>A0A085ZXP1</accession>
<dbReference type="RefSeq" id="WP_034701063.1">
    <property type="nucleotide sequence ID" value="NZ_JPRO01000001.1"/>
</dbReference>
<evidence type="ECO:0000256" key="3">
    <source>
        <dbReference type="ARBA" id="ARBA00023163"/>
    </source>
</evidence>
<evidence type="ECO:0000256" key="2">
    <source>
        <dbReference type="ARBA" id="ARBA00023125"/>
    </source>
</evidence>
<dbReference type="STRING" id="421531.IX38_01445"/>
<dbReference type="GO" id="GO:0006355">
    <property type="term" value="P:regulation of DNA-templated transcription"/>
    <property type="evidence" value="ECO:0007669"/>
    <property type="project" value="InterPro"/>
</dbReference>
<dbReference type="EMBL" id="JPRO01000001">
    <property type="protein sequence ID" value="KFF09205.1"/>
    <property type="molecule type" value="Genomic_DNA"/>
</dbReference>
<dbReference type="PRINTS" id="PR00038">
    <property type="entry name" value="HTHLUXR"/>
</dbReference>
<dbReference type="PANTHER" id="PTHR44688:SF16">
    <property type="entry name" value="DNA-BINDING TRANSCRIPTIONAL ACTIVATOR DEVR_DOSR"/>
    <property type="match status" value="1"/>
</dbReference>
<feature type="domain" description="HTH luxR-type" evidence="4">
    <location>
        <begin position="185"/>
        <end position="250"/>
    </location>
</feature>
<dbReference type="SUPFAM" id="SSF46894">
    <property type="entry name" value="C-terminal effector domain of the bipartite response regulators"/>
    <property type="match status" value="1"/>
</dbReference>
<keyword evidence="3" id="KW-0804">Transcription</keyword>
<dbReference type="Pfam" id="PF00196">
    <property type="entry name" value="GerE"/>
    <property type="match status" value="1"/>
</dbReference>
<evidence type="ECO:0000313" key="6">
    <source>
        <dbReference type="Proteomes" id="UP000028703"/>
    </source>
</evidence>
<dbReference type="PANTHER" id="PTHR44688">
    <property type="entry name" value="DNA-BINDING TRANSCRIPTIONAL ACTIVATOR DEVR_DOSR"/>
    <property type="match status" value="1"/>
</dbReference>